<evidence type="ECO:0000313" key="2">
    <source>
        <dbReference type="RefSeq" id="XP_065656803.1"/>
    </source>
</evidence>
<gene>
    <name evidence="2" type="primary">LOC136082213</name>
</gene>
<keyword evidence="1" id="KW-1185">Reference proteome</keyword>
<reference evidence="2" key="1">
    <citation type="submission" date="2025-08" db="UniProtKB">
        <authorList>
            <consortium name="RefSeq"/>
        </authorList>
    </citation>
    <scope>IDENTIFICATION</scope>
</reference>
<protein>
    <submittedName>
        <fullName evidence="2">Uncharacterized protein LOC136082213</fullName>
    </submittedName>
</protein>
<organism evidence="1 2">
    <name type="scientific">Hydra vulgaris</name>
    <name type="common">Hydra</name>
    <name type="synonym">Hydra attenuata</name>
    <dbReference type="NCBI Taxonomy" id="6087"/>
    <lineage>
        <taxon>Eukaryota</taxon>
        <taxon>Metazoa</taxon>
        <taxon>Cnidaria</taxon>
        <taxon>Hydrozoa</taxon>
        <taxon>Hydroidolina</taxon>
        <taxon>Anthoathecata</taxon>
        <taxon>Aplanulata</taxon>
        <taxon>Hydridae</taxon>
        <taxon>Hydra</taxon>
    </lineage>
</organism>
<evidence type="ECO:0000313" key="1">
    <source>
        <dbReference type="Proteomes" id="UP001652625"/>
    </source>
</evidence>
<sequence length="389" mass="44850">MEYQKVEGEGRNSFLYIAGNNCYIKNKNHNGYIYLKCKNYQLCFGTAKIREGSDLLETMRGHSCDSKTDDFMHLEAIEKMRLKAATTYRGARKTQYSANPNNVEEAVLAISEPNPFTNILKGIVRFEDQLAILFCSSALLQILSGSTIIFIDATFRVVPSIFKGGQLLNISIVHCDIVLPVLTGRKEGIYIVIFRKIKDFSSDFQPRISMADYEAAIGSVLKVVFPEIRLFVSRFHYGQAILRKIKAVGLQSEYINPAIRRWGRKFVAMCLLPGELIRAEVYLLKTEMSRFANIETREKMRKFVYYFEKYWMTTQTPAFFSVHGLQFRTNNVSEALHSKMSRCMAAHPSFWRFLDNIYHQIILNAELELNQSQIGHQSRRGQRRESSIF</sequence>
<dbReference type="RefSeq" id="XP_065656803.1">
    <property type="nucleotide sequence ID" value="XM_065800731.1"/>
</dbReference>
<proteinExistence type="predicted"/>
<name>A0ABM4C5E1_HYDVU</name>
<dbReference type="Proteomes" id="UP001652625">
    <property type="component" value="Chromosome 07"/>
</dbReference>
<dbReference type="GeneID" id="136082213"/>
<accession>A0ABM4C5E1</accession>